<dbReference type="Pfam" id="PF20701">
    <property type="entry name" value="HetE-N"/>
    <property type="match status" value="1"/>
</dbReference>
<proteinExistence type="predicted"/>
<gene>
    <name evidence="1" type="ORF">HX798_25450</name>
</gene>
<dbReference type="Proteomes" id="UP000542695">
    <property type="component" value="Unassembled WGS sequence"/>
</dbReference>
<comment type="caution">
    <text evidence="1">The sequence shown here is derived from an EMBL/GenBank/DDBJ whole genome shotgun (WGS) entry which is preliminary data.</text>
</comment>
<accession>A0A7Y7ZFT3</accession>
<name>A0A7Y7ZFT3_PSEPU</name>
<evidence type="ECO:0000313" key="1">
    <source>
        <dbReference type="EMBL" id="NWC83608.1"/>
    </source>
</evidence>
<dbReference type="EMBL" id="JACARV010000097">
    <property type="protein sequence ID" value="NWC83608.1"/>
    <property type="molecule type" value="Genomic_DNA"/>
</dbReference>
<dbReference type="AlphaFoldDB" id="A0A7Y7ZFT3"/>
<dbReference type="RefSeq" id="WP_093257664.1">
    <property type="nucleotide sequence ID" value="NZ_JACARV010000097.1"/>
</dbReference>
<reference evidence="1 2" key="1">
    <citation type="submission" date="2020-04" db="EMBL/GenBank/DDBJ databases">
        <title>Molecular characterization of pseudomonads from Agaricus bisporus reveal novel blotch 2 pathogens in Western Europe.</title>
        <authorList>
            <person name="Taparia T."/>
            <person name="Krijger M."/>
            <person name="Haynes E."/>
            <person name="Elpinstone J.G."/>
            <person name="Noble R."/>
            <person name="Van Der Wolf J."/>
        </authorList>
    </citation>
    <scope>NUCLEOTIDE SEQUENCE [LARGE SCALE GENOMIC DNA]</scope>
    <source>
        <strain evidence="1 2">P7765</strain>
    </source>
</reference>
<organism evidence="1 2">
    <name type="scientific">Pseudomonas putida</name>
    <name type="common">Arthrobacter siderocapsulatus</name>
    <dbReference type="NCBI Taxonomy" id="303"/>
    <lineage>
        <taxon>Bacteria</taxon>
        <taxon>Pseudomonadati</taxon>
        <taxon>Pseudomonadota</taxon>
        <taxon>Gammaproteobacteria</taxon>
        <taxon>Pseudomonadales</taxon>
        <taxon>Pseudomonadaceae</taxon>
        <taxon>Pseudomonas</taxon>
    </lineage>
</organism>
<sequence length="113" mass="11871">MDFITTGVIASTVYDVLKAGAKLSAGVLKERLGKWLRDDVIAEAVAAELSKLDINEDLSEKAIEKRIDQSQSLGALIHGINAKVSVVAPATVTNVTQTHSGSGDNVGVNKIVN</sequence>
<protein>
    <submittedName>
        <fullName evidence="1">Uncharacterized protein</fullName>
    </submittedName>
</protein>
<evidence type="ECO:0000313" key="2">
    <source>
        <dbReference type="Proteomes" id="UP000542695"/>
    </source>
</evidence>